<dbReference type="VEuPathDB" id="FungiDB:PTTG_30892"/>
<dbReference type="AlphaFoldDB" id="A0A180FWZ6"/>
<evidence type="ECO:0000313" key="2">
    <source>
        <dbReference type="EnsemblFungi" id="PTTG_30892-t43_1-p1"/>
    </source>
</evidence>
<reference evidence="2" key="4">
    <citation type="submission" date="2025-05" db="UniProtKB">
        <authorList>
            <consortium name="EnsemblFungi"/>
        </authorList>
    </citation>
    <scope>IDENTIFICATION</scope>
    <source>
        <strain evidence="2">isolate 1-1 / race 1 (BBBD)</strain>
    </source>
</reference>
<dbReference type="EnsemblFungi" id="PTTG_30892-t43_1">
    <property type="protein sequence ID" value="PTTG_30892-t43_1-p1"/>
    <property type="gene ID" value="PTTG_30892"/>
</dbReference>
<evidence type="ECO:0000313" key="3">
    <source>
        <dbReference type="Proteomes" id="UP000005240"/>
    </source>
</evidence>
<dbReference type="Proteomes" id="UP000005240">
    <property type="component" value="Unassembled WGS sequence"/>
</dbReference>
<sequence>MSRDSPIDIHDDFDPNASRLADELAVSKLLAPNGEPIIVGDCFSQTELDKLAKIALVIIRKYCHKHLPRSYFEQQDRIQMYIKIRNSFSMTNIHVLLDSFFAKYHSLDSLDKKVNQG</sequence>
<organism evidence="1">
    <name type="scientific">Puccinia triticina (isolate 1-1 / race 1 (BBBD))</name>
    <name type="common">Brown leaf rust fungus</name>
    <dbReference type="NCBI Taxonomy" id="630390"/>
    <lineage>
        <taxon>Eukaryota</taxon>
        <taxon>Fungi</taxon>
        <taxon>Dikarya</taxon>
        <taxon>Basidiomycota</taxon>
        <taxon>Pucciniomycotina</taxon>
        <taxon>Pucciniomycetes</taxon>
        <taxon>Pucciniales</taxon>
        <taxon>Pucciniaceae</taxon>
        <taxon>Puccinia</taxon>
    </lineage>
</organism>
<keyword evidence="3" id="KW-1185">Reference proteome</keyword>
<proteinExistence type="predicted"/>
<dbReference type="EMBL" id="ADAS02008678">
    <property type="protein sequence ID" value="OAV84987.1"/>
    <property type="molecule type" value="Genomic_DNA"/>
</dbReference>
<feature type="non-terminal residue" evidence="1">
    <location>
        <position position="117"/>
    </location>
</feature>
<evidence type="ECO:0000313" key="1">
    <source>
        <dbReference type="EMBL" id="OAV84987.1"/>
    </source>
</evidence>
<reference evidence="1" key="1">
    <citation type="submission" date="2009-11" db="EMBL/GenBank/DDBJ databases">
        <authorList>
            <consortium name="The Broad Institute Genome Sequencing Platform"/>
            <person name="Ward D."/>
            <person name="Feldgarden M."/>
            <person name="Earl A."/>
            <person name="Young S.K."/>
            <person name="Zeng Q."/>
            <person name="Koehrsen M."/>
            <person name="Alvarado L."/>
            <person name="Berlin A."/>
            <person name="Bochicchio J."/>
            <person name="Borenstein D."/>
            <person name="Chapman S.B."/>
            <person name="Chen Z."/>
            <person name="Engels R."/>
            <person name="Freedman E."/>
            <person name="Gellesch M."/>
            <person name="Goldberg J."/>
            <person name="Griggs A."/>
            <person name="Gujja S."/>
            <person name="Heilman E."/>
            <person name="Heiman D."/>
            <person name="Hepburn T."/>
            <person name="Howarth C."/>
            <person name="Jen D."/>
            <person name="Larson L."/>
            <person name="Lewis B."/>
            <person name="Mehta T."/>
            <person name="Park D."/>
            <person name="Pearson M."/>
            <person name="Roberts A."/>
            <person name="Saif S."/>
            <person name="Shea T."/>
            <person name="Shenoy N."/>
            <person name="Sisk P."/>
            <person name="Stolte C."/>
            <person name="Sykes S."/>
            <person name="Thomson T."/>
            <person name="Walk T."/>
            <person name="White J."/>
            <person name="Yandava C."/>
            <person name="Izard J."/>
            <person name="Baranova O.V."/>
            <person name="Blanton J.M."/>
            <person name="Tanner A.C."/>
            <person name="Dewhirst F.E."/>
            <person name="Haas B."/>
            <person name="Nusbaum C."/>
            <person name="Birren B."/>
        </authorList>
    </citation>
    <scope>NUCLEOTIDE SEQUENCE [LARGE SCALE GENOMIC DNA]</scope>
    <source>
        <strain evidence="1">1-1 BBBD Race 1</strain>
    </source>
</reference>
<reference evidence="1" key="2">
    <citation type="submission" date="2016-05" db="EMBL/GenBank/DDBJ databases">
        <title>Comparative analysis highlights variable genome content of wheat rusts and divergence of the mating loci.</title>
        <authorList>
            <person name="Cuomo C.A."/>
            <person name="Bakkeren G."/>
            <person name="Szabo L."/>
            <person name="Khalil H."/>
            <person name="Joly D."/>
            <person name="Goldberg J."/>
            <person name="Young S."/>
            <person name="Zeng Q."/>
            <person name="Fellers J."/>
        </authorList>
    </citation>
    <scope>NUCLEOTIDE SEQUENCE [LARGE SCALE GENOMIC DNA]</scope>
    <source>
        <strain evidence="1">1-1 BBBD Race 1</strain>
    </source>
</reference>
<gene>
    <name evidence="1" type="ORF">PTTG_30892</name>
</gene>
<protein>
    <submittedName>
        <fullName evidence="1 2">Uncharacterized protein</fullName>
    </submittedName>
</protein>
<reference evidence="2 3" key="3">
    <citation type="journal article" date="2017" name="G3 (Bethesda)">
        <title>Comparative analysis highlights variable genome content of wheat rusts and divergence of the mating loci.</title>
        <authorList>
            <person name="Cuomo C.A."/>
            <person name="Bakkeren G."/>
            <person name="Khalil H.B."/>
            <person name="Panwar V."/>
            <person name="Joly D."/>
            <person name="Linning R."/>
            <person name="Sakthikumar S."/>
            <person name="Song X."/>
            <person name="Adiconis X."/>
            <person name="Fan L."/>
            <person name="Goldberg J.M."/>
            <person name="Levin J.Z."/>
            <person name="Young S."/>
            <person name="Zeng Q."/>
            <person name="Anikster Y."/>
            <person name="Bruce M."/>
            <person name="Wang M."/>
            <person name="Yin C."/>
            <person name="McCallum B."/>
            <person name="Szabo L.J."/>
            <person name="Hulbert S."/>
            <person name="Chen X."/>
            <person name="Fellers J.P."/>
        </authorList>
    </citation>
    <scope>NUCLEOTIDE SEQUENCE</scope>
    <source>
        <strain evidence="3">Isolate 1-1 / race 1 (BBBD)</strain>
        <strain evidence="2">isolate 1-1 / race 1 (BBBD)</strain>
    </source>
</reference>
<name>A0A180FWZ6_PUCT1</name>
<accession>A0A180FWZ6</accession>